<accession>A0A401JFM0</accession>
<name>A0A401JFM0_9PROT</name>
<dbReference type="Pfam" id="PF13525">
    <property type="entry name" value="YfiO"/>
    <property type="match status" value="1"/>
</dbReference>
<evidence type="ECO:0000256" key="1">
    <source>
        <dbReference type="ARBA" id="ARBA00022729"/>
    </source>
</evidence>
<sequence length="263" mass="30089">MKRSLLVLLVVLLAGCGLLPKTVDETQGWSAQRLYAEAKDQLDSGGYEKAIKYFETLEARYPYGRYAQQAQLEVAYAYYKDNEPVSAIAACDRFIKLHPEHPNVDYAYYLRGLANFTEDQGLLGRIGDQDMTERDPKAASESFDSFQQLVTRFSNSKYAPDALARMKYLVDSLASHEVHVALYYYKRGAYVAASKRAQYAIEHYPNAPAIEQALAILVKSYDKMGINDLRDDALRVLQKNFPNSKYVSGNFDKSKPWWRFWQL</sequence>
<keyword evidence="4 6" id="KW-0998">Cell outer membrane</keyword>
<feature type="signal peptide" evidence="7">
    <location>
        <begin position="1"/>
        <end position="20"/>
    </location>
</feature>
<evidence type="ECO:0000256" key="6">
    <source>
        <dbReference type="HAMAP-Rule" id="MF_00922"/>
    </source>
</evidence>
<keyword evidence="1 6" id="KW-0732">Signal</keyword>
<comment type="subcellular location">
    <subcellularLocation>
        <location evidence="6">Cell outer membrane</location>
        <topology evidence="6">Lipid-anchor</topology>
    </subcellularLocation>
</comment>
<dbReference type="GO" id="GO:0043165">
    <property type="term" value="P:Gram-negative-bacterium-type cell outer membrane assembly"/>
    <property type="evidence" value="ECO:0007669"/>
    <property type="project" value="UniProtKB-UniRule"/>
</dbReference>
<evidence type="ECO:0000259" key="8">
    <source>
        <dbReference type="Pfam" id="PF13525"/>
    </source>
</evidence>
<dbReference type="NCBIfam" id="TIGR03302">
    <property type="entry name" value="OM_YfiO"/>
    <property type="match status" value="1"/>
</dbReference>
<dbReference type="PROSITE" id="PS51257">
    <property type="entry name" value="PROKAR_LIPOPROTEIN"/>
    <property type="match status" value="1"/>
</dbReference>
<dbReference type="Gene3D" id="1.25.40.10">
    <property type="entry name" value="Tetratricopeptide repeat domain"/>
    <property type="match status" value="1"/>
</dbReference>
<comment type="similarity">
    <text evidence="6">Belongs to the BamD family.</text>
</comment>
<dbReference type="HAMAP" id="MF_00922">
    <property type="entry name" value="OM_assembly_BamD"/>
    <property type="match status" value="1"/>
</dbReference>
<keyword evidence="10" id="KW-1185">Reference proteome</keyword>
<dbReference type="GO" id="GO:1990063">
    <property type="term" value="C:Bam protein complex"/>
    <property type="evidence" value="ECO:0007669"/>
    <property type="project" value="TreeGrafter"/>
</dbReference>
<dbReference type="InterPro" id="IPR011990">
    <property type="entry name" value="TPR-like_helical_dom_sf"/>
</dbReference>
<keyword evidence="2 6" id="KW-0472">Membrane</keyword>
<evidence type="ECO:0000313" key="10">
    <source>
        <dbReference type="Proteomes" id="UP000286806"/>
    </source>
</evidence>
<reference evidence="9 10" key="1">
    <citation type="journal article" date="2019" name="Front. Microbiol.">
        <title>Genomes of Neutrophilic Sulfur-Oxidizing Chemolithoautotrophs Representing 9 Proteobacterial Species From 8 Genera.</title>
        <authorList>
            <person name="Watanabe T."/>
            <person name="Kojima H."/>
            <person name="Umezawa K."/>
            <person name="Hori C."/>
            <person name="Takasuka T.E."/>
            <person name="Kato Y."/>
            <person name="Fukui M."/>
        </authorList>
    </citation>
    <scope>NUCLEOTIDE SEQUENCE [LARGE SCALE GENOMIC DNA]</scope>
    <source>
        <strain evidence="9 10">TTN</strain>
    </source>
</reference>
<proteinExistence type="inferred from homology"/>
<evidence type="ECO:0000256" key="3">
    <source>
        <dbReference type="ARBA" id="ARBA00023139"/>
    </source>
</evidence>
<dbReference type="InterPro" id="IPR017689">
    <property type="entry name" value="BamD"/>
</dbReference>
<comment type="function">
    <text evidence="6">Part of the outer membrane protein assembly complex, which is involved in assembly and insertion of beta-barrel proteins into the outer membrane.</text>
</comment>
<dbReference type="RefSeq" id="WP_124705214.1">
    <property type="nucleotide sequence ID" value="NZ_BGOW01000019.1"/>
</dbReference>
<keyword evidence="5 6" id="KW-0449">Lipoprotein</keyword>
<feature type="domain" description="Outer membrane lipoprotein BamD-like" evidence="8">
    <location>
        <begin position="31"/>
        <end position="233"/>
    </location>
</feature>
<dbReference type="GO" id="GO:0051205">
    <property type="term" value="P:protein insertion into membrane"/>
    <property type="evidence" value="ECO:0007669"/>
    <property type="project" value="UniProtKB-UniRule"/>
</dbReference>
<keyword evidence="3 6" id="KW-0564">Palmitate</keyword>
<dbReference type="InterPro" id="IPR039565">
    <property type="entry name" value="BamD-like"/>
</dbReference>
<comment type="caution">
    <text evidence="9">The sequence shown here is derived from an EMBL/GenBank/DDBJ whole genome shotgun (WGS) entry which is preliminary data.</text>
</comment>
<evidence type="ECO:0000313" key="9">
    <source>
        <dbReference type="EMBL" id="GBL46429.1"/>
    </source>
</evidence>
<dbReference type="PANTHER" id="PTHR37423:SF1">
    <property type="entry name" value="OUTER MEMBRANE PROTEIN ASSEMBLY FACTOR BAMD"/>
    <property type="match status" value="1"/>
</dbReference>
<dbReference type="OrthoDB" id="9779191at2"/>
<dbReference type="PANTHER" id="PTHR37423">
    <property type="entry name" value="SOLUBLE LYTIC MUREIN TRANSGLYCOSYLASE-RELATED"/>
    <property type="match status" value="1"/>
</dbReference>
<evidence type="ECO:0000256" key="2">
    <source>
        <dbReference type="ARBA" id="ARBA00023136"/>
    </source>
</evidence>
<dbReference type="Proteomes" id="UP000286806">
    <property type="component" value="Unassembled WGS sequence"/>
</dbReference>
<evidence type="ECO:0000256" key="7">
    <source>
        <dbReference type="SAM" id="SignalP"/>
    </source>
</evidence>
<dbReference type="EMBL" id="BGOW01000019">
    <property type="protein sequence ID" value="GBL46429.1"/>
    <property type="molecule type" value="Genomic_DNA"/>
</dbReference>
<dbReference type="AlphaFoldDB" id="A0A401JFM0"/>
<dbReference type="CDD" id="cd15830">
    <property type="entry name" value="BamD"/>
    <property type="match status" value="1"/>
</dbReference>
<feature type="chain" id="PRO_5019595212" description="Outer membrane protein assembly factor BamD" evidence="7">
    <location>
        <begin position="21"/>
        <end position="263"/>
    </location>
</feature>
<evidence type="ECO:0000256" key="4">
    <source>
        <dbReference type="ARBA" id="ARBA00023237"/>
    </source>
</evidence>
<evidence type="ECO:0000256" key="5">
    <source>
        <dbReference type="ARBA" id="ARBA00023288"/>
    </source>
</evidence>
<comment type="subunit">
    <text evidence="6">Part of the Bam complex.</text>
</comment>
<protein>
    <recommendedName>
        <fullName evidence="6">Outer membrane protein assembly factor BamD</fullName>
    </recommendedName>
</protein>
<organism evidence="9 10">
    <name type="scientific">Sulfuriferula multivorans</name>
    <dbReference type="NCBI Taxonomy" id="1559896"/>
    <lineage>
        <taxon>Bacteria</taxon>
        <taxon>Pseudomonadati</taxon>
        <taxon>Pseudomonadota</taxon>
        <taxon>Betaproteobacteria</taxon>
        <taxon>Nitrosomonadales</taxon>
        <taxon>Sulfuricellaceae</taxon>
        <taxon>Sulfuriferula</taxon>
    </lineage>
</organism>
<gene>
    <name evidence="6" type="primary">bamD</name>
    <name evidence="9" type="ORF">SFMTTN_2243</name>
</gene>
<dbReference type="SUPFAM" id="SSF48452">
    <property type="entry name" value="TPR-like"/>
    <property type="match status" value="1"/>
</dbReference>